<dbReference type="GO" id="GO:0016740">
    <property type="term" value="F:transferase activity"/>
    <property type="evidence" value="ECO:0007669"/>
    <property type="project" value="UniProtKB-KW"/>
</dbReference>
<dbReference type="EMBL" id="AQHY01000030">
    <property type="protein sequence ID" value="EOA53671.1"/>
    <property type="molecule type" value="Genomic_DNA"/>
</dbReference>
<evidence type="ECO:0000256" key="1">
    <source>
        <dbReference type="ARBA" id="ARBA00022679"/>
    </source>
</evidence>
<accession>U6RD51</accession>
<reference evidence="3 4" key="1">
    <citation type="submission" date="2013-04" db="EMBL/GenBank/DDBJ databases">
        <title>The Genome Sequence of Bacteroides massiliensis DSM 17679.</title>
        <authorList>
            <consortium name="The Broad Institute Genomics Platform"/>
            <person name="Earl A."/>
            <person name="Ward D."/>
            <person name="Feldgarden M."/>
            <person name="Gevers D."/>
            <person name="Martens E."/>
            <person name="Fenner L."/>
            <person name="Roux V."/>
            <person name="Mallet M.N."/>
            <person name="Raoult D."/>
            <person name="Walker B."/>
            <person name="Young S."/>
            <person name="Zeng Q."/>
            <person name="Gargeya S."/>
            <person name="Fitzgerald M."/>
            <person name="Haas B."/>
            <person name="Abouelleil A."/>
            <person name="Allen A.W."/>
            <person name="Alvarado L."/>
            <person name="Arachchi H.M."/>
            <person name="Berlin A.M."/>
            <person name="Chapman S.B."/>
            <person name="Gainer-Dewar J."/>
            <person name="Goldberg J."/>
            <person name="Griggs A."/>
            <person name="Gujja S."/>
            <person name="Hansen M."/>
            <person name="Howarth C."/>
            <person name="Imamovic A."/>
            <person name="Ireland A."/>
            <person name="Larimer J."/>
            <person name="McCowan C."/>
            <person name="Murphy C."/>
            <person name="Pearson M."/>
            <person name="Poon T.W."/>
            <person name="Priest M."/>
            <person name="Roberts A."/>
            <person name="Saif S."/>
            <person name="Shea T."/>
            <person name="Sisk P."/>
            <person name="Sykes S."/>
            <person name="Wortman J."/>
            <person name="Nusbaum C."/>
            <person name="Birren B."/>
        </authorList>
    </citation>
    <scope>NUCLEOTIDE SEQUENCE [LARGE SCALE GENOMIC DNA]</scope>
    <source>
        <strain evidence="4">B84634 / Timone 84634 / DSM 17679 / JCM 13223</strain>
    </source>
</reference>
<keyword evidence="4" id="KW-1185">Reference proteome</keyword>
<dbReference type="InterPro" id="IPR029044">
    <property type="entry name" value="Nucleotide-diphossugar_trans"/>
</dbReference>
<dbReference type="Pfam" id="PF02709">
    <property type="entry name" value="Glyco_transf_7C"/>
    <property type="match status" value="1"/>
</dbReference>
<dbReference type="Proteomes" id="UP000017831">
    <property type="component" value="Unassembled WGS sequence"/>
</dbReference>
<proteinExistence type="predicted"/>
<dbReference type="STRING" id="1121098.HMPREF1534_02792"/>
<protein>
    <recommendedName>
        <fullName evidence="2">Galactosyltransferase C-terminal domain-containing protein</fullName>
    </recommendedName>
</protein>
<evidence type="ECO:0000313" key="3">
    <source>
        <dbReference type="EMBL" id="EOA53671.1"/>
    </source>
</evidence>
<dbReference type="AlphaFoldDB" id="U6RD51"/>
<sequence length="220" mass="25783">MEIRILEADEHPHYELKISDEHIHKTFVRDASPVFHRTKYLNRLMQEAEGAIVGIWDTDVLLPKEQILEAVDAIRKGNAVMSFPYDGRFYMLPQEDSLLLKKREMNMEECCQKIYEYVLAHGPNSVGGAFLVNKNVYIKYGGENQHFYGWGPEDAERCKRMEILGLPIYRAQGPLLHLFHPRMQNSWFGNQRLEYANRMEFIRVAGMTRSQLLQYISGWK</sequence>
<name>U6RD51_9BACT</name>
<dbReference type="InterPro" id="IPR027791">
    <property type="entry name" value="Galactosyl_T_C"/>
</dbReference>
<dbReference type="SUPFAM" id="SSF53448">
    <property type="entry name" value="Nucleotide-diphospho-sugar transferases"/>
    <property type="match status" value="1"/>
</dbReference>
<evidence type="ECO:0000259" key="2">
    <source>
        <dbReference type="Pfam" id="PF02709"/>
    </source>
</evidence>
<dbReference type="PATRIC" id="fig|1121098.3.peg.2827"/>
<dbReference type="eggNOG" id="COG1215">
    <property type="taxonomic scope" value="Bacteria"/>
</dbReference>
<keyword evidence="1" id="KW-0808">Transferase</keyword>
<organism evidence="3 4">
    <name type="scientific">Phocaeicola massiliensis B84634 = Timone 84634 = DSM 17679 = JCM 13223</name>
    <dbReference type="NCBI Taxonomy" id="1121098"/>
    <lineage>
        <taxon>Bacteria</taxon>
        <taxon>Pseudomonadati</taxon>
        <taxon>Bacteroidota</taxon>
        <taxon>Bacteroidia</taxon>
        <taxon>Bacteroidales</taxon>
        <taxon>Bacteroidaceae</taxon>
        <taxon>Phocaeicola</taxon>
    </lineage>
</organism>
<evidence type="ECO:0000313" key="4">
    <source>
        <dbReference type="Proteomes" id="UP000017831"/>
    </source>
</evidence>
<comment type="caution">
    <text evidence="3">The sequence shown here is derived from an EMBL/GenBank/DDBJ whole genome shotgun (WGS) entry which is preliminary data.</text>
</comment>
<feature type="domain" description="Galactosyltransferase C-terminal" evidence="2">
    <location>
        <begin position="121"/>
        <end position="173"/>
    </location>
</feature>
<dbReference type="Gene3D" id="3.90.550.10">
    <property type="entry name" value="Spore Coat Polysaccharide Biosynthesis Protein SpsA, Chain A"/>
    <property type="match status" value="1"/>
</dbReference>
<dbReference type="HOGENOM" id="CLU_1096911_0_0_10"/>
<gene>
    <name evidence="3" type="ORF">HMPREF1534_02792</name>
</gene>